<name>A0ABW0WGB2_STRNO</name>
<dbReference type="InterPro" id="IPR007438">
    <property type="entry name" value="DUF488"/>
</dbReference>
<dbReference type="Pfam" id="PF04343">
    <property type="entry name" value="DUF488"/>
    <property type="match status" value="1"/>
</dbReference>
<accession>A0ABW0WGB2</accession>
<organism evidence="2 3">
    <name type="scientific">Streptomyces nogalater</name>
    <dbReference type="NCBI Taxonomy" id="38314"/>
    <lineage>
        <taxon>Bacteria</taxon>
        <taxon>Bacillati</taxon>
        <taxon>Actinomycetota</taxon>
        <taxon>Actinomycetes</taxon>
        <taxon>Kitasatosporales</taxon>
        <taxon>Streptomycetaceae</taxon>
        <taxon>Streptomyces</taxon>
    </lineage>
</organism>
<feature type="region of interest" description="Disordered" evidence="1">
    <location>
        <begin position="146"/>
        <end position="168"/>
    </location>
</feature>
<protein>
    <submittedName>
        <fullName evidence="2">DUF488 family protein</fullName>
    </submittedName>
</protein>
<dbReference type="RefSeq" id="WP_382466712.1">
    <property type="nucleotide sequence ID" value="NZ_BAAASM010000030.1"/>
</dbReference>
<gene>
    <name evidence="2" type="ORF">ACFP3J_09730</name>
</gene>
<dbReference type="EMBL" id="JBHSOE010000011">
    <property type="protein sequence ID" value="MFC5655766.1"/>
    <property type="molecule type" value="Genomic_DNA"/>
</dbReference>
<evidence type="ECO:0000256" key="1">
    <source>
        <dbReference type="SAM" id="MobiDB-lite"/>
    </source>
</evidence>
<reference evidence="3" key="1">
    <citation type="journal article" date="2019" name="Int. J. Syst. Evol. Microbiol.">
        <title>The Global Catalogue of Microorganisms (GCM) 10K type strain sequencing project: providing services to taxonomists for standard genome sequencing and annotation.</title>
        <authorList>
            <consortium name="The Broad Institute Genomics Platform"/>
            <consortium name="The Broad Institute Genome Sequencing Center for Infectious Disease"/>
            <person name="Wu L."/>
            <person name="Ma J."/>
        </authorList>
    </citation>
    <scope>NUCLEOTIDE SEQUENCE [LARGE SCALE GENOMIC DNA]</scope>
    <source>
        <strain evidence="3">KCTC 5701</strain>
    </source>
</reference>
<feature type="region of interest" description="Disordered" evidence="1">
    <location>
        <begin position="19"/>
        <end position="42"/>
    </location>
</feature>
<sequence length="168" mass="18252">MDSAQDRSRTVSWLRLGNAARGFGGTGREKGSPDGTASHRFRSQHRTAARVVVLLKSAGVAAVVDVRTAPGNRRSPALSRRRLTEWLPEHGIDVRRGGLVALPPPLIAGFAVLARQIPTQHLMHDPWFPVRTRCLLTSPLPAAQSRAVTRTSGRPPLLNRRSNFSCAG</sequence>
<keyword evidence="3" id="KW-1185">Reference proteome</keyword>
<evidence type="ECO:0000313" key="2">
    <source>
        <dbReference type="EMBL" id="MFC5655766.1"/>
    </source>
</evidence>
<evidence type="ECO:0000313" key="3">
    <source>
        <dbReference type="Proteomes" id="UP001596065"/>
    </source>
</evidence>
<comment type="caution">
    <text evidence="2">The sequence shown here is derived from an EMBL/GenBank/DDBJ whole genome shotgun (WGS) entry which is preliminary data.</text>
</comment>
<dbReference type="Proteomes" id="UP001596065">
    <property type="component" value="Unassembled WGS sequence"/>
</dbReference>
<proteinExistence type="predicted"/>